<dbReference type="EMBL" id="CP102774">
    <property type="protein sequence ID" value="UZF85414.1"/>
    <property type="molecule type" value="Genomic_DNA"/>
</dbReference>
<protein>
    <recommendedName>
        <fullName evidence="2">Protein phosphatase 2C domain-containing protein</fullName>
    </recommendedName>
</protein>
<accession>A0A9E7ZKC5</accession>
<name>A0A9E7ZKC5_9HYPH</name>
<gene>
    <name evidence="1" type="ORF">NWE54_16455</name>
</gene>
<evidence type="ECO:0000313" key="1">
    <source>
        <dbReference type="EMBL" id="UZF85414.1"/>
    </source>
</evidence>
<reference evidence="1" key="1">
    <citation type="submission" date="2022-08" db="EMBL/GenBank/DDBJ databases">
        <title>Complete Genome Sequences of 2 Bosea sp. soil isolates.</title>
        <authorList>
            <person name="Alvarez Arevalo M."/>
            <person name="Sterndorff E.B."/>
            <person name="Faurdal D."/>
            <person name="Joergensen T.S."/>
            <person name="Weber T."/>
        </authorList>
    </citation>
    <scope>NUCLEOTIDE SEQUENCE</scope>
    <source>
        <strain evidence="1">NBC_00436</strain>
    </source>
</reference>
<dbReference type="AlphaFoldDB" id="A0A9E7ZKC5"/>
<organism evidence="1">
    <name type="scientific">Bosea sp. NBC_00436</name>
    <dbReference type="NCBI Taxonomy" id="2969620"/>
    <lineage>
        <taxon>Bacteria</taxon>
        <taxon>Pseudomonadati</taxon>
        <taxon>Pseudomonadota</taxon>
        <taxon>Alphaproteobacteria</taxon>
        <taxon>Hyphomicrobiales</taxon>
        <taxon>Boseaceae</taxon>
        <taxon>Bosea</taxon>
    </lineage>
</organism>
<evidence type="ECO:0008006" key="2">
    <source>
        <dbReference type="Google" id="ProtNLM"/>
    </source>
</evidence>
<proteinExistence type="predicted"/>
<sequence length="315" mass="33766">MQSEEFVSVAIERPAATTRTAGPVWRVISQASEKGSAAYNEDIAGAAGACAWIVDGSAFFTGAARTTTESEGAWLVRRIDEILRTNPPEDIAFPDWAAALEQQLRLDYATLGQGHPEREAGEGPSAVLGLARLVGGGQACRIEAAVIGDVSILIQDGDRIERWTDPSSNPFEARTIAAATEDGHLPGEVISPKALAQILRNRRSLNRPGGYWAINPGLSWTQGLRLFSGSISPTATVLLASDGFMRLVDVIAHHDDRGLMDAVKRVGTNGVIAELRQLESADPQAERYRRVKIHDDATALVVSPELHGNAIEKSS</sequence>
<dbReference type="InterPro" id="IPR036457">
    <property type="entry name" value="PPM-type-like_dom_sf"/>
</dbReference>
<dbReference type="SUPFAM" id="SSF81606">
    <property type="entry name" value="PP2C-like"/>
    <property type="match status" value="1"/>
</dbReference>